<sequence length="125" mass="14121">MELKYELIRQVLLVVESKKDLRNFLDIEDIYVDIDSNKYSKDDVAYTLLKSRDAGLIDAEPIKGSELSSFMIGHLTFTGHEFLNSVADENVWKETKSKASKLKTVTLPVLQQLAVSVMNKQLGLS</sequence>
<dbReference type="RefSeq" id="WP_145471282.1">
    <property type="nucleotide sequence ID" value="NZ_JABBMI010000068.1"/>
</dbReference>
<comment type="caution">
    <text evidence="1">The sequence shown here is derived from an EMBL/GenBank/DDBJ whole genome shotgun (WGS) entry which is preliminary data.</text>
</comment>
<dbReference type="EMBL" id="JABBMI010000068">
    <property type="protein sequence ID" value="NMK54706.1"/>
    <property type="molecule type" value="Genomic_DNA"/>
</dbReference>
<name>A0ABX1SQV7_STACP</name>
<evidence type="ECO:0000313" key="1">
    <source>
        <dbReference type="EMBL" id="NMK54706.1"/>
    </source>
</evidence>
<reference evidence="1 2" key="1">
    <citation type="submission" date="2020-04" db="EMBL/GenBank/DDBJ databases">
        <title>The Epidemiology and Molecular Characteristics of Linezolid-Resistant Staphylococcus capitis in Huashan Hospital, Shanghai.</title>
        <authorList>
            <person name="Ding L."/>
            <person name="Li P."/>
            <person name="Yang Y."/>
            <person name="Lin D."/>
            <person name="Xu X."/>
        </authorList>
    </citation>
    <scope>NUCLEOTIDE SEQUENCE [LARGE SCALE GENOMIC DNA]</scope>
    <source>
        <strain evidence="1 2">17-84</strain>
    </source>
</reference>
<protein>
    <submittedName>
        <fullName evidence="1">DUF2513 domain-containing protein</fullName>
    </submittedName>
</protein>
<organism evidence="1 2">
    <name type="scientific">Staphylococcus capitis</name>
    <dbReference type="NCBI Taxonomy" id="29388"/>
    <lineage>
        <taxon>Bacteria</taxon>
        <taxon>Bacillati</taxon>
        <taxon>Bacillota</taxon>
        <taxon>Bacilli</taxon>
        <taxon>Bacillales</taxon>
        <taxon>Staphylococcaceae</taxon>
        <taxon>Staphylococcus</taxon>
    </lineage>
</organism>
<evidence type="ECO:0000313" key="2">
    <source>
        <dbReference type="Proteomes" id="UP000538955"/>
    </source>
</evidence>
<dbReference type="Pfam" id="PF10711">
    <property type="entry name" value="DUF2513"/>
    <property type="match status" value="1"/>
</dbReference>
<dbReference type="Proteomes" id="UP000538955">
    <property type="component" value="Unassembled WGS sequence"/>
</dbReference>
<dbReference type="InterPro" id="IPR019650">
    <property type="entry name" value="DUF2513"/>
</dbReference>
<keyword evidence="2" id="KW-1185">Reference proteome</keyword>
<accession>A0ABX1SQV7</accession>
<proteinExistence type="predicted"/>
<gene>
    <name evidence="1" type="ORF">HHM24_08230</name>
</gene>